<sequence>MNTWGKERKVSPIFESSQWIKRMYELQSIFDRHSATIEARYRPRRKKLGDAAACGNCSQFSKRRGSSSRNWSRRVSSPPYPPSSAEERFVTHTLIRENDVDHFWGWGNLVSGHQLTLWSTESPVPRRSSPRDAEAIGWRGKTNSGWTLEDLCCSSSNS</sequence>
<dbReference type="EMBL" id="MNBE01000157">
    <property type="protein sequence ID" value="OKP13041.1"/>
    <property type="molecule type" value="Genomic_DNA"/>
</dbReference>
<evidence type="ECO:0000256" key="1">
    <source>
        <dbReference type="SAM" id="MobiDB-lite"/>
    </source>
</evidence>
<feature type="region of interest" description="Disordered" evidence="1">
    <location>
        <begin position="58"/>
        <end position="85"/>
    </location>
</feature>
<accession>A0A1Q5UKN8</accession>
<reference evidence="2 3" key="1">
    <citation type="submission" date="2016-10" db="EMBL/GenBank/DDBJ databases">
        <title>Genome sequence of the ascomycete fungus Penicillium subrubescens.</title>
        <authorList>
            <person name="De Vries R.P."/>
            <person name="Peng M."/>
            <person name="Dilokpimol A."/>
            <person name="Hilden K."/>
            <person name="Makela M.R."/>
            <person name="Grigoriev I."/>
            <person name="Riley R."/>
            <person name="Granchi Z."/>
        </authorList>
    </citation>
    <scope>NUCLEOTIDE SEQUENCE [LARGE SCALE GENOMIC DNA]</scope>
    <source>
        <strain evidence="2 3">CBS 132785</strain>
    </source>
</reference>
<gene>
    <name evidence="2" type="ORF">PENSUB_1141</name>
</gene>
<evidence type="ECO:0000313" key="3">
    <source>
        <dbReference type="Proteomes" id="UP000186955"/>
    </source>
</evidence>
<keyword evidence="3" id="KW-1185">Reference proteome</keyword>
<dbReference type="AlphaFoldDB" id="A0A1Q5UKN8"/>
<organism evidence="2 3">
    <name type="scientific">Penicillium subrubescens</name>
    <dbReference type="NCBI Taxonomy" id="1316194"/>
    <lineage>
        <taxon>Eukaryota</taxon>
        <taxon>Fungi</taxon>
        <taxon>Dikarya</taxon>
        <taxon>Ascomycota</taxon>
        <taxon>Pezizomycotina</taxon>
        <taxon>Eurotiomycetes</taxon>
        <taxon>Eurotiomycetidae</taxon>
        <taxon>Eurotiales</taxon>
        <taxon>Aspergillaceae</taxon>
        <taxon>Penicillium</taxon>
    </lineage>
</organism>
<name>A0A1Q5UKN8_9EURO</name>
<evidence type="ECO:0000313" key="2">
    <source>
        <dbReference type="EMBL" id="OKP13041.1"/>
    </source>
</evidence>
<protein>
    <submittedName>
        <fullName evidence="2">Uncharacterized protein</fullName>
    </submittedName>
</protein>
<dbReference type="Proteomes" id="UP000186955">
    <property type="component" value="Unassembled WGS sequence"/>
</dbReference>
<proteinExistence type="predicted"/>
<comment type="caution">
    <text evidence="2">The sequence shown here is derived from an EMBL/GenBank/DDBJ whole genome shotgun (WGS) entry which is preliminary data.</text>
</comment>
<feature type="compositionally biased region" description="Low complexity" evidence="1">
    <location>
        <begin position="67"/>
        <end position="77"/>
    </location>
</feature>